<evidence type="ECO:0000313" key="1">
    <source>
        <dbReference type="EMBL" id="CAK7935202.1"/>
    </source>
</evidence>
<proteinExistence type="predicted"/>
<protein>
    <submittedName>
        <fullName evidence="1">Uncharacterized protein</fullName>
    </submittedName>
</protein>
<accession>A0AAV1UMA6</accession>
<sequence>MEVGEEERRSPHDRGDPCVPESFFDCVTQALRGDLEHERDRRLQMADTVSKHRAEFAFAQLENERNLTSLRDELRVARRMVDRSRDEIAALQTLVDAHHREHKALCEILERKGVLQRKKQRTDGTA</sequence>
<dbReference type="EMBL" id="CAKLBY020000221">
    <property type="protein sequence ID" value="CAK7935202.1"/>
    <property type="molecule type" value="Genomic_DNA"/>
</dbReference>
<name>A0AAV1UMA6_9STRA</name>
<dbReference type="AlphaFoldDB" id="A0AAV1UMA6"/>
<dbReference type="Proteomes" id="UP001162060">
    <property type="component" value="Unassembled WGS sequence"/>
</dbReference>
<gene>
    <name evidence="1" type="ORF">PM001_LOCUS20352</name>
</gene>
<organism evidence="1 2">
    <name type="scientific">Peronospora matthiolae</name>
    <dbReference type="NCBI Taxonomy" id="2874970"/>
    <lineage>
        <taxon>Eukaryota</taxon>
        <taxon>Sar</taxon>
        <taxon>Stramenopiles</taxon>
        <taxon>Oomycota</taxon>
        <taxon>Peronosporomycetes</taxon>
        <taxon>Peronosporales</taxon>
        <taxon>Peronosporaceae</taxon>
        <taxon>Peronospora</taxon>
    </lineage>
</organism>
<reference evidence="1" key="1">
    <citation type="submission" date="2024-01" db="EMBL/GenBank/DDBJ databases">
        <authorList>
            <person name="Webb A."/>
        </authorList>
    </citation>
    <scope>NUCLEOTIDE SEQUENCE</scope>
    <source>
        <strain evidence="1">Pm1</strain>
    </source>
</reference>
<evidence type="ECO:0000313" key="2">
    <source>
        <dbReference type="Proteomes" id="UP001162060"/>
    </source>
</evidence>
<comment type="caution">
    <text evidence="1">The sequence shown here is derived from an EMBL/GenBank/DDBJ whole genome shotgun (WGS) entry which is preliminary data.</text>
</comment>